<organism evidence="4 5">
    <name type="scientific">Ancylostoma duodenale</name>
    <dbReference type="NCBI Taxonomy" id="51022"/>
    <lineage>
        <taxon>Eukaryota</taxon>
        <taxon>Metazoa</taxon>
        <taxon>Ecdysozoa</taxon>
        <taxon>Nematoda</taxon>
        <taxon>Chromadorea</taxon>
        <taxon>Rhabditida</taxon>
        <taxon>Rhabditina</taxon>
        <taxon>Rhabditomorpha</taxon>
        <taxon>Strongyloidea</taxon>
        <taxon>Ancylostomatidae</taxon>
        <taxon>Ancylostomatinae</taxon>
        <taxon>Ancylostoma</taxon>
    </lineage>
</organism>
<feature type="repeat" description="ANK" evidence="3">
    <location>
        <begin position="512"/>
        <end position="544"/>
    </location>
</feature>
<accession>A0A0C2GGB6</accession>
<dbReference type="Proteomes" id="UP000054047">
    <property type="component" value="Unassembled WGS sequence"/>
</dbReference>
<feature type="repeat" description="ANK" evidence="3">
    <location>
        <begin position="709"/>
        <end position="742"/>
    </location>
</feature>
<dbReference type="Gene3D" id="1.25.40.20">
    <property type="entry name" value="Ankyrin repeat-containing domain"/>
    <property type="match status" value="3"/>
</dbReference>
<proteinExistence type="predicted"/>
<keyword evidence="1" id="KW-0677">Repeat</keyword>
<dbReference type="PANTHER" id="PTHR24198">
    <property type="entry name" value="ANKYRIN REPEAT AND PROTEIN KINASE DOMAIN-CONTAINING PROTEIN"/>
    <property type="match status" value="1"/>
</dbReference>
<dbReference type="PROSITE" id="PS50297">
    <property type="entry name" value="ANK_REP_REGION"/>
    <property type="match status" value="5"/>
</dbReference>
<feature type="non-terminal residue" evidence="4">
    <location>
        <position position="1"/>
    </location>
</feature>
<feature type="repeat" description="ANK" evidence="3">
    <location>
        <begin position="610"/>
        <end position="642"/>
    </location>
</feature>
<evidence type="ECO:0000313" key="5">
    <source>
        <dbReference type="Proteomes" id="UP000054047"/>
    </source>
</evidence>
<keyword evidence="2 3" id="KW-0040">ANK repeat</keyword>
<dbReference type="InterPro" id="IPR036770">
    <property type="entry name" value="Ankyrin_rpt-contain_sf"/>
</dbReference>
<evidence type="ECO:0000313" key="4">
    <source>
        <dbReference type="EMBL" id="KIH60210.1"/>
    </source>
</evidence>
<gene>
    <name evidence="4" type="ORF">ANCDUO_09544</name>
</gene>
<evidence type="ECO:0000256" key="3">
    <source>
        <dbReference type="PROSITE-ProRule" id="PRU00023"/>
    </source>
</evidence>
<sequence>EIRIFLLYFSSEFLIFPFQASRQPPPLPFFLAVSQMIVRENIQLVEREVDAISIILKSTDPLTLAGSWMDIEGDLSPYHTAWAEFYKTKRRKTPQDVVELAYHLAHSSRFFRFFWVFQEKIGHSVNLAECVTRRRRYHAATSLDSSSLCHSTERGNRQIAETVPPLDSIRTLSSVGAGDLILKCSVIDVPTSILLSKAGAVMQELSSNDDFIYMCSTGELEMVKKQLTSLTDTELSLGLLAASSRGQVDVCSAILQHRPQMATTVCSGQWNALRSAACNNHLEVLDLLLSHGVNVDEVGNGERTALRGAAWAGHREIVERLLKASASVDRKDSEDRTALMAAAFMDHWEIVDLLLDNGAKISSSREYLLRKFPLQETDSAGATALHLALSNGSKTEAHEKTVQTLIKRGSDVTMADAHGRLCIHLAAYYGDKNISSLIGSTCIDVQDSLGRTPLMLAASQGQLETVDLLVKNGRNLDYVRASCEISKNREEKPAEEQINPIPGAYIDCIDSDGRTAFQLAAIHGHLPVVDMLLALGADEAHKDNDGAVALHYAVAHGDVTLCRALATSVTVHATDRSGNHPLINACQGDNEEVVRELLSLGAPVERLSLNGQNALRVAALSGNAKIVRVLAEHITDWEQQDMEGTPLVHTLLINKQTAMAELLLTLGAFSSSRDAHGRTCAHVVCAINDMCGARMLRRLAASFEATDSGGRTPLLTAVWNGHIEMSAYLLETVGVNPNSVDEQGASALSVAAQQGNRELVVLLLRMGAEPSLKDLDGRTALDVATMYGHDTIRAVLQSASGSADSSGFGSVPNSPLDFKSLGRKSLRKTQKLAVTSPRLIKKFL</sequence>
<feature type="repeat" description="ANK" evidence="3">
    <location>
        <begin position="301"/>
        <end position="333"/>
    </location>
</feature>
<feature type="repeat" description="ANK" evidence="3">
    <location>
        <begin position="268"/>
        <end position="300"/>
    </location>
</feature>
<feature type="repeat" description="ANK" evidence="3">
    <location>
        <begin position="334"/>
        <end position="366"/>
    </location>
</feature>
<dbReference type="Pfam" id="PF12796">
    <property type="entry name" value="Ank_2"/>
    <property type="match status" value="6"/>
</dbReference>
<reference evidence="4 5" key="1">
    <citation type="submission" date="2013-12" db="EMBL/GenBank/DDBJ databases">
        <title>Draft genome of the parsitic nematode Ancylostoma duodenale.</title>
        <authorList>
            <person name="Mitreva M."/>
        </authorList>
    </citation>
    <scope>NUCLEOTIDE SEQUENCE [LARGE SCALE GENOMIC DNA]</scope>
    <source>
        <strain evidence="4 5">Zhejiang</strain>
    </source>
</reference>
<name>A0A0C2GGB6_9BILA</name>
<dbReference type="InterPro" id="IPR002110">
    <property type="entry name" value="Ankyrin_rpt"/>
</dbReference>
<feature type="repeat" description="ANK" evidence="3">
    <location>
        <begin position="743"/>
        <end position="775"/>
    </location>
</feature>
<evidence type="ECO:0000256" key="2">
    <source>
        <dbReference type="ARBA" id="ARBA00023043"/>
    </source>
</evidence>
<dbReference type="SUPFAM" id="SSF48403">
    <property type="entry name" value="Ankyrin repeat"/>
    <property type="match status" value="2"/>
</dbReference>
<dbReference type="PANTHER" id="PTHR24198:SF193">
    <property type="match status" value="1"/>
</dbReference>
<protein>
    <submittedName>
        <fullName evidence="4">Ankyrin repeat protein</fullName>
    </submittedName>
</protein>
<dbReference type="OrthoDB" id="427518at2759"/>
<keyword evidence="5" id="KW-1185">Reference proteome</keyword>
<feature type="repeat" description="ANK" evidence="3">
    <location>
        <begin position="380"/>
        <end position="417"/>
    </location>
</feature>
<dbReference type="PROSITE" id="PS50088">
    <property type="entry name" value="ANK_REPEAT"/>
    <property type="match status" value="9"/>
</dbReference>
<dbReference type="SMART" id="SM00248">
    <property type="entry name" value="ANK"/>
    <property type="match status" value="16"/>
</dbReference>
<dbReference type="AlphaFoldDB" id="A0A0C2GGB6"/>
<feature type="repeat" description="ANK" evidence="3">
    <location>
        <begin position="449"/>
        <end position="481"/>
    </location>
</feature>
<evidence type="ECO:0000256" key="1">
    <source>
        <dbReference type="ARBA" id="ARBA00022737"/>
    </source>
</evidence>
<dbReference type="EMBL" id="KN731186">
    <property type="protein sequence ID" value="KIH60210.1"/>
    <property type="molecule type" value="Genomic_DNA"/>
</dbReference>